<dbReference type="SUPFAM" id="SSF55874">
    <property type="entry name" value="ATPase domain of HSP90 chaperone/DNA topoisomerase II/histidine kinase"/>
    <property type="match status" value="1"/>
</dbReference>
<proteinExistence type="predicted"/>
<accession>A1SZV1</accession>
<dbReference type="KEGG" id="pin:Ping_3329"/>
<keyword evidence="23" id="KW-1185">Reference proteome</keyword>
<dbReference type="OrthoDB" id="9810730at2"/>
<dbReference type="InterPro" id="IPR036890">
    <property type="entry name" value="HATPase_C_sf"/>
</dbReference>
<dbReference type="InterPro" id="IPR004010">
    <property type="entry name" value="Double_Cache_2"/>
</dbReference>
<dbReference type="eggNOG" id="COG5002">
    <property type="taxonomic scope" value="Bacteria"/>
</dbReference>
<evidence type="ECO:0000256" key="7">
    <source>
        <dbReference type="ARBA" id="ARBA00022692"/>
    </source>
</evidence>
<dbReference type="Gene3D" id="1.10.287.130">
    <property type="match status" value="1"/>
</dbReference>
<evidence type="ECO:0000256" key="6">
    <source>
        <dbReference type="ARBA" id="ARBA00022679"/>
    </source>
</evidence>
<evidence type="ECO:0000256" key="1">
    <source>
        <dbReference type="ARBA" id="ARBA00000085"/>
    </source>
</evidence>
<evidence type="ECO:0000259" key="21">
    <source>
        <dbReference type="PROSITE" id="PS50894"/>
    </source>
</evidence>
<dbReference type="Gene3D" id="1.20.120.160">
    <property type="entry name" value="HPT domain"/>
    <property type="match status" value="1"/>
</dbReference>
<evidence type="ECO:0000256" key="15">
    <source>
        <dbReference type="ARBA" id="ARBA00068150"/>
    </source>
</evidence>
<evidence type="ECO:0000256" key="3">
    <source>
        <dbReference type="ARBA" id="ARBA00012438"/>
    </source>
</evidence>
<evidence type="ECO:0000313" key="22">
    <source>
        <dbReference type="EMBL" id="ABM05016.1"/>
    </source>
</evidence>
<keyword evidence="6 22" id="KW-0808">Transferase</keyword>
<evidence type="ECO:0000259" key="20">
    <source>
        <dbReference type="PROSITE" id="PS50110"/>
    </source>
</evidence>
<evidence type="ECO:0000256" key="17">
    <source>
        <dbReference type="PROSITE-ProRule" id="PRU00169"/>
    </source>
</evidence>
<dbReference type="InterPro" id="IPR003661">
    <property type="entry name" value="HisK_dim/P_dom"/>
</dbReference>
<dbReference type="Gene3D" id="3.30.450.20">
    <property type="entry name" value="PAS domain"/>
    <property type="match status" value="2"/>
</dbReference>
<feature type="domain" description="Response regulatory" evidence="20">
    <location>
        <begin position="691"/>
        <end position="810"/>
    </location>
</feature>
<keyword evidence="13 18" id="KW-0472">Membrane</keyword>
<evidence type="ECO:0000256" key="9">
    <source>
        <dbReference type="ARBA" id="ARBA00022777"/>
    </source>
</evidence>
<dbReference type="eggNOG" id="COG2198">
    <property type="taxonomic scope" value="Bacteria"/>
</dbReference>
<dbReference type="PANTHER" id="PTHR45339">
    <property type="entry name" value="HYBRID SIGNAL TRANSDUCTION HISTIDINE KINASE J"/>
    <property type="match status" value="1"/>
</dbReference>
<dbReference type="PROSITE" id="PS50109">
    <property type="entry name" value="HIS_KIN"/>
    <property type="match status" value="1"/>
</dbReference>
<keyword evidence="8" id="KW-0547">Nucleotide-binding</keyword>
<dbReference type="PROSITE" id="PS50110">
    <property type="entry name" value="RESPONSE_REGULATORY"/>
    <property type="match status" value="1"/>
</dbReference>
<evidence type="ECO:0000256" key="11">
    <source>
        <dbReference type="ARBA" id="ARBA00022989"/>
    </source>
</evidence>
<dbReference type="InterPro" id="IPR036097">
    <property type="entry name" value="HisK_dim/P_sf"/>
</dbReference>
<keyword evidence="5 17" id="KW-0597">Phosphoprotein</keyword>
<dbReference type="eggNOG" id="COG4564">
    <property type="taxonomic scope" value="Bacteria"/>
</dbReference>
<dbReference type="InterPro" id="IPR036641">
    <property type="entry name" value="HPT_dom_sf"/>
</dbReference>
<sequence length="968" mass="108258">MIFTSLKFKVVALILLVLVITSAATLYFTQRDVGSAMLRAEQSSAENVLQLAELNIRSSYDQLISDKIELLTQLKKEMVQTAKVSNSVLHEFMLLSQGGRLSKEEAQQRAKRWLSKVDYPSGDIFLFDHKGTILSSSQSKLNGVAITDIRDVKGRLIYDAMRDDQLEPRGDTAIFSWQKPWQTKPSQFMGQFLPVNGWSWTLAVVVNFDNVEQESQRKMDSIIATLTQTFTKIQIAKTGYAFLFDGDKKILIAPPEDNLDNLDNLDKFKDTSGWLPRYSSVLDKIIAVNGKNKSAISYNDPFSGDREVEVFTSYFKAFDWYLGVVVPMAEIKAPGKNLIKRQSIIIALISLVGLAAALLLVFRISRPLNTLASYAKALPTQDFSQQNPDTIKIKRLAMKYSDEVGRLAESFVFMEASIRKNIQQALHEKEIAVKASQAKSEFLATMSHEIRTPMNGVLGMTELVLETELSSEQRRFMEMIKSSGFGLLDIINDILDFSKIEAGKLQLDNHPMQLQELIKHLVTSLSPLAKKKGLQLNYNLPQEMDTWVLGDRIRLRQVLTNLISNAIKFTQRGEVLVSAVIFEQSATALSLQIRVRDSGIGIAPENQDKIFESFSQADSSTTRNYGGTGLGLAISKQLIEMMGGSIGFSSELGQGTTFWFDLKLKPTEQILSDETLPVSTLEQQQITLQGKILLVEDHPVNQEFAMQILSGLGVDLHLAGNGVEALKQLKEQNYDLVLMDCQMPVMDGYRATELIRQKEQENGSPRLPIIALTANAMIEDRQRCISAGMDDYLSKPFNKAQIVVLLQRWLSADSGLMAVVEPEMAVEKATATKVIEPEIAVSNEPLLPAIIAQLQEMDDNDGFFNRIVDAYLEKSPADIEQLNQGLARSDPEALRKAAHSFKSSSYNLGAHKLAELCKTLEKRVRDKDLEEAASLCVSIDGEYQRVRMALIKIKENNNAENSDEQWSH</sequence>
<feature type="modified residue" description="4-aspartylphosphate" evidence="17">
    <location>
        <position position="740"/>
    </location>
</feature>
<keyword evidence="4" id="KW-1003">Cell membrane</keyword>
<dbReference type="Gene3D" id="6.10.340.10">
    <property type="match status" value="1"/>
</dbReference>
<reference evidence="22 23" key="1">
    <citation type="submission" date="2007-01" db="EMBL/GenBank/DDBJ databases">
        <title>Complete sequence of Psychromonas ingrahamii 37.</title>
        <authorList>
            <consortium name="US DOE Joint Genome Institute"/>
            <person name="Copeland A."/>
            <person name="Lucas S."/>
            <person name="Lapidus A."/>
            <person name="Barry K."/>
            <person name="Detter J.C."/>
            <person name="Glavina del Rio T."/>
            <person name="Hammon N."/>
            <person name="Israni S."/>
            <person name="Dalin E."/>
            <person name="Tice H."/>
            <person name="Pitluck S."/>
            <person name="Thompson L.S."/>
            <person name="Brettin T."/>
            <person name="Bruce D."/>
            <person name="Han C."/>
            <person name="Tapia R."/>
            <person name="Schmutz J."/>
            <person name="Larimer F."/>
            <person name="Land M."/>
            <person name="Hauser L."/>
            <person name="Kyrpides N."/>
            <person name="Ivanova N."/>
            <person name="Staley J."/>
            <person name="Richardson P."/>
        </authorList>
    </citation>
    <scope>NUCLEOTIDE SEQUENCE [LARGE SCALE GENOMIC DNA]</scope>
    <source>
        <strain evidence="22 23">37</strain>
    </source>
</reference>
<organism evidence="22 23">
    <name type="scientific">Psychromonas ingrahamii (strain DSM 17664 / CCUG 51855 / 37)</name>
    <dbReference type="NCBI Taxonomy" id="357804"/>
    <lineage>
        <taxon>Bacteria</taxon>
        <taxon>Pseudomonadati</taxon>
        <taxon>Pseudomonadota</taxon>
        <taxon>Gammaproteobacteria</taxon>
        <taxon>Alteromonadales</taxon>
        <taxon>Psychromonadaceae</taxon>
        <taxon>Psychromonas</taxon>
    </lineage>
</organism>
<keyword evidence="9 22" id="KW-0418">Kinase</keyword>
<dbReference type="Pfam" id="PF01627">
    <property type="entry name" value="Hpt"/>
    <property type="match status" value="1"/>
</dbReference>
<keyword evidence="12" id="KW-0902">Two-component regulatory system</keyword>
<dbReference type="CDD" id="cd06225">
    <property type="entry name" value="HAMP"/>
    <property type="match status" value="1"/>
</dbReference>
<dbReference type="Pfam" id="PF00512">
    <property type="entry name" value="HisKA"/>
    <property type="match status" value="1"/>
</dbReference>
<evidence type="ECO:0000256" key="5">
    <source>
        <dbReference type="ARBA" id="ARBA00022553"/>
    </source>
</evidence>
<dbReference type="SMART" id="SM00448">
    <property type="entry name" value="REC"/>
    <property type="match status" value="1"/>
</dbReference>
<dbReference type="InterPro" id="IPR008207">
    <property type="entry name" value="Sig_transdc_His_kin_Hpt_dom"/>
</dbReference>
<dbReference type="CDD" id="cd00082">
    <property type="entry name" value="HisKA"/>
    <property type="match status" value="1"/>
</dbReference>
<dbReference type="SUPFAM" id="SSF47384">
    <property type="entry name" value="Homodimeric domain of signal transducing histidine kinase"/>
    <property type="match status" value="1"/>
</dbReference>
<dbReference type="SMART" id="SM00388">
    <property type="entry name" value="HisKA"/>
    <property type="match status" value="1"/>
</dbReference>
<dbReference type="GO" id="GO:0005886">
    <property type="term" value="C:plasma membrane"/>
    <property type="evidence" value="ECO:0007669"/>
    <property type="project" value="UniProtKB-SubCell"/>
</dbReference>
<dbReference type="Pfam" id="PF00072">
    <property type="entry name" value="Response_reg"/>
    <property type="match status" value="1"/>
</dbReference>
<protein>
    <recommendedName>
        <fullName evidence="15">Sensory/regulatory protein RpfC</fullName>
        <ecNumber evidence="3">2.7.13.3</ecNumber>
    </recommendedName>
</protein>
<dbReference type="RefSeq" id="WP_011771568.1">
    <property type="nucleotide sequence ID" value="NC_008709.1"/>
</dbReference>
<comment type="subcellular location">
    <subcellularLocation>
        <location evidence="2">Cell membrane</location>
        <topology evidence="2">Multi-pass membrane protein</topology>
    </subcellularLocation>
</comment>
<dbReference type="EC" id="2.7.13.3" evidence="3"/>
<dbReference type="eggNOG" id="COG0784">
    <property type="taxonomic scope" value="Bacteria"/>
</dbReference>
<dbReference type="GO" id="GO:0005524">
    <property type="term" value="F:ATP binding"/>
    <property type="evidence" value="ECO:0007669"/>
    <property type="project" value="UniProtKB-KW"/>
</dbReference>
<dbReference type="PANTHER" id="PTHR45339:SF1">
    <property type="entry name" value="HYBRID SIGNAL TRANSDUCTION HISTIDINE KINASE J"/>
    <property type="match status" value="1"/>
</dbReference>
<dbReference type="AlphaFoldDB" id="A1SZV1"/>
<dbReference type="SMART" id="SM00387">
    <property type="entry name" value="HATPase_c"/>
    <property type="match status" value="1"/>
</dbReference>
<gene>
    <name evidence="22" type="ordered locus">Ping_3329</name>
</gene>
<evidence type="ECO:0000256" key="10">
    <source>
        <dbReference type="ARBA" id="ARBA00022840"/>
    </source>
</evidence>
<dbReference type="Gene3D" id="3.40.50.2300">
    <property type="match status" value="1"/>
</dbReference>
<dbReference type="InterPro" id="IPR005467">
    <property type="entry name" value="His_kinase_dom"/>
</dbReference>
<dbReference type="Pfam" id="PF08269">
    <property type="entry name" value="dCache_2"/>
    <property type="match status" value="1"/>
</dbReference>
<keyword evidence="7 18" id="KW-0812">Transmembrane</keyword>
<keyword evidence="11 18" id="KW-1133">Transmembrane helix</keyword>
<evidence type="ECO:0000256" key="18">
    <source>
        <dbReference type="SAM" id="Phobius"/>
    </source>
</evidence>
<dbReference type="SMART" id="SM01049">
    <property type="entry name" value="Cache_2"/>
    <property type="match status" value="1"/>
</dbReference>
<dbReference type="InterPro" id="IPR004358">
    <property type="entry name" value="Sig_transdc_His_kin-like_C"/>
</dbReference>
<name>A1SZV1_PSYIN</name>
<dbReference type="InterPro" id="IPR003594">
    <property type="entry name" value="HATPase_dom"/>
</dbReference>
<evidence type="ECO:0000256" key="4">
    <source>
        <dbReference type="ARBA" id="ARBA00022475"/>
    </source>
</evidence>
<dbReference type="CDD" id="cd16922">
    <property type="entry name" value="HATPase_EvgS-ArcB-TorS-like"/>
    <property type="match status" value="1"/>
</dbReference>
<dbReference type="InterPro" id="IPR001789">
    <property type="entry name" value="Sig_transdc_resp-reg_receiver"/>
</dbReference>
<dbReference type="SUPFAM" id="SSF52172">
    <property type="entry name" value="CheY-like"/>
    <property type="match status" value="1"/>
</dbReference>
<feature type="domain" description="Histidine kinase" evidence="19">
    <location>
        <begin position="445"/>
        <end position="666"/>
    </location>
</feature>
<dbReference type="Gene3D" id="3.30.565.10">
    <property type="entry name" value="Histidine kinase-like ATPase, C-terminal domain"/>
    <property type="match status" value="1"/>
</dbReference>
<dbReference type="PRINTS" id="PR00344">
    <property type="entry name" value="BCTRLSENSOR"/>
</dbReference>
<evidence type="ECO:0000256" key="16">
    <source>
        <dbReference type="PROSITE-ProRule" id="PRU00110"/>
    </source>
</evidence>
<evidence type="ECO:0000256" key="8">
    <source>
        <dbReference type="ARBA" id="ARBA00022741"/>
    </source>
</evidence>
<dbReference type="Pfam" id="PF02518">
    <property type="entry name" value="HATPase_c"/>
    <property type="match status" value="1"/>
</dbReference>
<comment type="subunit">
    <text evidence="14">At low DSF concentrations, interacts with RpfF.</text>
</comment>
<dbReference type="SMART" id="SM00073">
    <property type="entry name" value="HPT"/>
    <property type="match status" value="1"/>
</dbReference>
<dbReference type="FunFam" id="3.30.565.10:FF:000010">
    <property type="entry name" value="Sensor histidine kinase RcsC"/>
    <property type="match status" value="1"/>
</dbReference>
<dbReference type="CDD" id="cd18774">
    <property type="entry name" value="PDC2_HK_sensor"/>
    <property type="match status" value="1"/>
</dbReference>
<dbReference type="SUPFAM" id="SSF47226">
    <property type="entry name" value="Histidine-containing phosphotransfer domain, HPT domain"/>
    <property type="match status" value="1"/>
</dbReference>
<feature type="modified residue" description="Phosphohistidine" evidence="16">
    <location>
        <position position="899"/>
    </location>
</feature>
<keyword evidence="10" id="KW-0067">ATP-binding</keyword>
<evidence type="ECO:0000256" key="13">
    <source>
        <dbReference type="ARBA" id="ARBA00023136"/>
    </source>
</evidence>
<feature type="domain" description="HPt" evidence="21">
    <location>
        <begin position="860"/>
        <end position="960"/>
    </location>
</feature>
<dbReference type="InterPro" id="IPR011006">
    <property type="entry name" value="CheY-like_superfamily"/>
</dbReference>
<dbReference type="EMBL" id="CP000510">
    <property type="protein sequence ID" value="ABM05016.1"/>
    <property type="molecule type" value="Genomic_DNA"/>
</dbReference>
<evidence type="ECO:0000313" key="23">
    <source>
        <dbReference type="Proteomes" id="UP000000639"/>
    </source>
</evidence>
<dbReference type="HOGENOM" id="CLU_012936_0_0_6"/>
<evidence type="ECO:0000256" key="12">
    <source>
        <dbReference type="ARBA" id="ARBA00023012"/>
    </source>
</evidence>
<evidence type="ECO:0000256" key="14">
    <source>
        <dbReference type="ARBA" id="ARBA00064003"/>
    </source>
</evidence>
<dbReference type="FunFam" id="1.10.287.130:FF:000002">
    <property type="entry name" value="Two-component osmosensing histidine kinase"/>
    <property type="match status" value="1"/>
</dbReference>
<dbReference type="STRING" id="357804.Ping_3329"/>
<evidence type="ECO:0000256" key="2">
    <source>
        <dbReference type="ARBA" id="ARBA00004651"/>
    </source>
</evidence>
<dbReference type="PROSITE" id="PS50894">
    <property type="entry name" value="HPT"/>
    <property type="match status" value="1"/>
</dbReference>
<dbReference type="GO" id="GO:0000155">
    <property type="term" value="F:phosphorelay sensor kinase activity"/>
    <property type="evidence" value="ECO:0007669"/>
    <property type="project" value="InterPro"/>
</dbReference>
<dbReference type="InterPro" id="IPR033480">
    <property type="entry name" value="sCache_2"/>
</dbReference>
<evidence type="ECO:0000259" key="19">
    <source>
        <dbReference type="PROSITE" id="PS50109"/>
    </source>
</evidence>
<dbReference type="CDD" id="cd17546">
    <property type="entry name" value="REC_hyHK_CKI1_RcsC-like"/>
    <property type="match status" value="1"/>
</dbReference>
<feature type="transmembrane region" description="Helical" evidence="18">
    <location>
        <begin position="344"/>
        <end position="362"/>
    </location>
</feature>
<comment type="catalytic activity">
    <reaction evidence="1">
        <text>ATP + protein L-histidine = ADP + protein N-phospho-L-histidine.</text>
        <dbReference type="EC" id="2.7.13.3"/>
    </reaction>
</comment>
<dbReference type="Proteomes" id="UP000000639">
    <property type="component" value="Chromosome"/>
</dbReference>